<accession>A0A1V8TU07</accession>
<name>A0A1V8TU07_9PEZI</name>
<sequence length="512" mass="56528">MEASMTSLSDDYDMVDDASTCETVSIADESSDEEENMTPDASSEVDVEETKPDVQRLAESVMNTDNAQQGQARRETLGQSYLSEDLETPRQSTMHQFPHVDDEKPNVELSKPISNYSPRRQLSPLAKVLRATVLLAPLLITLLTYSVFPIGRMHPPSDLTLRRTQLAEISASAGFPESYQYINATLLLPEPTLVGRGFFGRSIYGVSGLTTQRINNTLFVSLPKNISQASPPTSLWRVRRAGATLPPAHYTAGAVIDGVVHVTMEPQEAYGILEFVFLRRAEKAGMVPRAYTTYSYFGRKRTLQQEIREEVSKEVTAARSVVHSLASNIGNAVGAGALATTHVTTELATQLSREISLFVNTAGVVFSKASAASNQTSQALRKEAQEMGRDFILISNELSTFVNNATYSIQRAIREPLLLSRERAVMLRDVLIDRVSRSRAAMFKDRLLNRRAKATSLGSPQVMKPHSKLKKTCCQAAKGRCKKGKMAKGVTQKKWDETVEFFAAARPFDVLV</sequence>
<reference evidence="4" key="1">
    <citation type="submission" date="2017-03" db="EMBL/GenBank/DDBJ databases">
        <title>Genomes of endolithic fungi from Antarctica.</title>
        <authorList>
            <person name="Coleine C."/>
            <person name="Masonjones S."/>
            <person name="Stajich J.E."/>
        </authorList>
    </citation>
    <scope>NUCLEOTIDE SEQUENCE [LARGE SCALE GENOMIC DNA]</scope>
    <source>
        <strain evidence="4">CCFEE 5527</strain>
    </source>
</reference>
<dbReference type="AlphaFoldDB" id="A0A1V8TU07"/>
<evidence type="ECO:0000313" key="4">
    <source>
        <dbReference type="Proteomes" id="UP000192596"/>
    </source>
</evidence>
<dbReference type="STRING" id="1507870.A0A1V8TU07"/>
<feature type="compositionally biased region" description="Acidic residues" evidence="1">
    <location>
        <begin position="29"/>
        <end position="47"/>
    </location>
</feature>
<comment type="caution">
    <text evidence="3">The sequence shown here is derived from an EMBL/GenBank/DDBJ whole genome shotgun (WGS) entry which is preliminary data.</text>
</comment>
<keyword evidence="2" id="KW-0812">Transmembrane</keyword>
<evidence type="ECO:0000313" key="3">
    <source>
        <dbReference type="EMBL" id="OQO14811.1"/>
    </source>
</evidence>
<dbReference type="Proteomes" id="UP000192596">
    <property type="component" value="Unassembled WGS sequence"/>
</dbReference>
<feature type="region of interest" description="Disordered" evidence="1">
    <location>
        <begin position="86"/>
        <end position="106"/>
    </location>
</feature>
<keyword evidence="4" id="KW-1185">Reference proteome</keyword>
<organism evidence="3 4">
    <name type="scientific">Cryoendolithus antarcticus</name>
    <dbReference type="NCBI Taxonomy" id="1507870"/>
    <lineage>
        <taxon>Eukaryota</taxon>
        <taxon>Fungi</taxon>
        <taxon>Dikarya</taxon>
        <taxon>Ascomycota</taxon>
        <taxon>Pezizomycotina</taxon>
        <taxon>Dothideomycetes</taxon>
        <taxon>Dothideomycetidae</taxon>
        <taxon>Cladosporiales</taxon>
        <taxon>Cladosporiaceae</taxon>
        <taxon>Cryoendolithus</taxon>
    </lineage>
</organism>
<keyword evidence="2" id="KW-1133">Transmembrane helix</keyword>
<dbReference type="EMBL" id="NAJO01000001">
    <property type="protein sequence ID" value="OQO14811.1"/>
    <property type="molecule type" value="Genomic_DNA"/>
</dbReference>
<feature type="region of interest" description="Disordered" evidence="1">
    <location>
        <begin position="1"/>
        <end position="53"/>
    </location>
</feature>
<proteinExistence type="predicted"/>
<dbReference type="InParanoid" id="A0A1V8TU07"/>
<gene>
    <name evidence="3" type="ORF">B0A48_00193</name>
</gene>
<evidence type="ECO:0000256" key="2">
    <source>
        <dbReference type="SAM" id="Phobius"/>
    </source>
</evidence>
<evidence type="ECO:0000256" key="1">
    <source>
        <dbReference type="SAM" id="MobiDB-lite"/>
    </source>
</evidence>
<keyword evidence="2" id="KW-0472">Membrane</keyword>
<feature type="transmembrane region" description="Helical" evidence="2">
    <location>
        <begin position="128"/>
        <end position="148"/>
    </location>
</feature>
<dbReference type="OrthoDB" id="439943at2759"/>
<protein>
    <submittedName>
        <fullName evidence="3">Uncharacterized protein</fullName>
    </submittedName>
</protein>